<evidence type="ECO:0000313" key="3">
    <source>
        <dbReference type="Proteomes" id="UP001318860"/>
    </source>
</evidence>
<dbReference type="InterPro" id="IPR050620">
    <property type="entry name" value="Thioredoxin_H-type-like"/>
</dbReference>
<dbReference type="InterPro" id="IPR013766">
    <property type="entry name" value="Thioredoxin_domain"/>
</dbReference>
<dbReference type="PANTHER" id="PTHR10438:SF463">
    <property type="entry name" value="THIOREDOXIN"/>
    <property type="match status" value="1"/>
</dbReference>
<feature type="domain" description="Thioredoxin" evidence="1">
    <location>
        <begin position="55"/>
        <end position="179"/>
    </location>
</feature>
<dbReference type="EMBL" id="JABTTQ020000003">
    <property type="protein sequence ID" value="KAK6160069.1"/>
    <property type="molecule type" value="Genomic_DNA"/>
</dbReference>
<evidence type="ECO:0000313" key="2">
    <source>
        <dbReference type="EMBL" id="KAK6160069.1"/>
    </source>
</evidence>
<organism evidence="2 3">
    <name type="scientific">Rehmannia glutinosa</name>
    <name type="common">Chinese foxglove</name>
    <dbReference type="NCBI Taxonomy" id="99300"/>
    <lineage>
        <taxon>Eukaryota</taxon>
        <taxon>Viridiplantae</taxon>
        <taxon>Streptophyta</taxon>
        <taxon>Embryophyta</taxon>
        <taxon>Tracheophyta</taxon>
        <taxon>Spermatophyta</taxon>
        <taxon>Magnoliopsida</taxon>
        <taxon>eudicotyledons</taxon>
        <taxon>Gunneridae</taxon>
        <taxon>Pentapetalae</taxon>
        <taxon>asterids</taxon>
        <taxon>lamiids</taxon>
        <taxon>Lamiales</taxon>
        <taxon>Orobanchaceae</taxon>
        <taxon>Rehmannieae</taxon>
        <taxon>Rehmannia</taxon>
    </lineage>
</organism>
<proteinExistence type="predicted"/>
<keyword evidence="3" id="KW-1185">Reference proteome</keyword>
<dbReference type="PROSITE" id="PS00194">
    <property type="entry name" value="THIOREDOXIN_1"/>
    <property type="match status" value="1"/>
</dbReference>
<dbReference type="PRINTS" id="PR00421">
    <property type="entry name" value="THIOREDOXIN"/>
</dbReference>
<comment type="caution">
    <text evidence="2">The sequence shown here is derived from an EMBL/GenBank/DDBJ whole genome shotgun (WGS) entry which is preliminary data.</text>
</comment>
<protein>
    <recommendedName>
        <fullName evidence="1">Thioredoxin domain-containing protein</fullName>
    </recommendedName>
</protein>
<dbReference type="Proteomes" id="UP001318860">
    <property type="component" value="Unassembled WGS sequence"/>
</dbReference>
<gene>
    <name evidence="2" type="ORF">DH2020_003450</name>
</gene>
<accession>A0ABR0XLR6</accession>
<dbReference type="InterPro" id="IPR036249">
    <property type="entry name" value="Thioredoxin-like_sf"/>
</dbReference>
<dbReference type="Gene3D" id="3.40.30.10">
    <property type="entry name" value="Glutaredoxin"/>
    <property type="match status" value="1"/>
</dbReference>
<dbReference type="SUPFAM" id="SSF52833">
    <property type="entry name" value="Thioredoxin-like"/>
    <property type="match status" value="1"/>
</dbReference>
<dbReference type="CDD" id="cd02947">
    <property type="entry name" value="TRX_family"/>
    <property type="match status" value="1"/>
</dbReference>
<dbReference type="InterPro" id="IPR017937">
    <property type="entry name" value="Thioredoxin_CS"/>
</dbReference>
<dbReference type="PROSITE" id="PS51352">
    <property type="entry name" value="THIOREDOXIN_2"/>
    <property type="match status" value="1"/>
</dbReference>
<evidence type="ECO:0000259" key="1">
    <source>
        <dbReference type="PROSITE" id="PS51352"/>
    </source>
</evidence>
<reference evidence="2 3" key="1">
    <citation type="journal article" date="2021" name="Comput. Struct. Biotechnol. J.">
        <title>De novo genome assembly of the potent medicinal plant Rehmannia glutinosa using nanopore technology.</title>
        <authorList>
            <person name="Ma L."/>
            <person name="Dong C."/>
            <person name="Song C."/>
            <person name="Wang X."/>
            <person name="Zheng X."/>
            <person name="Niu Y."/>
            <person name="Chen S."/>
            <person name="Feng W."/>
        </authorList>
    </citation>
    <scope>NUCLEOTIDE SEQUENCE [LARGE SCALE GENOMIC DNA]</scope>
    <source>
        <strain evidence="2">DH-2019</strain>
    </source>
</reference>
<sequence length="179" mass="20604">MLEEKALQWTTQRERLVPHTFMDLVAPLGLVLSPVQCMRRVPSRKMGSVSTVYENREIPTKTNISAPTKKGQLIAFHSSAKWKIHFEASKQTSKLIVIDFTASWCGPCKFIQPAINEFAEKYTDIEFIKIDVDEMNNVAQEFKVHVMPTFILIKRGKEVDKVVGAKKEDLQKKIEKHRF</sequence>
<name>A0ABR0XLR6_REHGL</name>
<dbReference type="PANTHER" id="PTHR10438">
    <property type="entry name" value="THIOREDOXIN"/>
    <property type="match status" value="1"/>
</dbReference>
<dbReference type="Pfam" id="PF00085">
    <property type="entry name" value="Thioredoxin"/>
    <property type="match status" value="1"/>
</dbReference>